<sequence>MAQSQNEERKAAMNAMRKFQWGILAGMDNAFIAKVIDYNERDHTADILPLANSSDGETSAQYLDIPVAESCYMIDEIIERLKPEYEKVDAKTGSNLADKLPKKKLMRKGVPVVAVVLDRDNDNWEGGRAVNTYTPNSSRVHDANDAIIVGVLGGDAKDG</sequence>
<evidence type="ECO:0000313" key="2">
    <source>
        <dbReference type="Proteomes" id="UP000510660"/>
    </source>
</evidence>
<protein>
    <submittedName>
        <fullName evidence="1">Uncharacterized protein</fullName>
    </submittedName>
</protein>
<evidence type="ECO:0000313" key="1">
    <source>
        <dbReference type="EMBL" id="QLL73791.1"/>
    </source>
</evidence>
<dbReference type="Gene3D" id="2.40.50.230">
    <property type="entry name" value="Gp5 N-terminal domain"/>
    <property type="match status" value="1"/>
</dbReference>
<dbReference type="InterPro" id="IPR037026">
    <property type="entry name" value="Vgr_OB-fold_dom_sf"/>
</dbReference>
<dbReference type="RefSeq" id="WP_180862036.1">
    <property type="nucleotide sequence ID" value="NZ_CP047415.1"/>
</dbReference>
<gene>
    <name evidence="1" type="ORF">GTO85_05115</name>
</gene>
<organism evidence="1 2">
    <name type="scientific">Lactobacillus crispatus</name>
    <dbReference type="NCBI Taxonomy" id="47770"/>
    <lineage>
        <taxon>Bacteria</taxon>
        <taxon>Bacillati</taxon>
        <taxon>Bacillota</taxon>
        <taxon>Bacilli</taxon>
        <taxon>Lactobacillales</taxon>
        <taxon>Lactobacillaceae</taxon>
        <taxon>Lactobacillus</taxon>
    </lineage>
</organism>
<reference evidence="1 2" key="1">
    <citation type="submission" date="2020-01" db="EMBL/GenBank/DDBJ databases">
        <title>Complete and circular genome sequences of six lactobacillus isolates from horses.</title>
        <authorList>
            <person name="Hassan H.M."/>
        </authorList>
    </citation>
    <scope>NUCLEOTIDE SEQUENCE [LARGE SCALE GENOMIC DNA]</scope>
    <source>
        <strain evidence="1 2">1D</strain>
    </source>
</reference>
<dbReference type="EMBL" id="CP047415">
    <property type="protein sequence ID" value="QLL73791.1"/>
    <property type="molecule type" value="Genomic_DNA"/>
</dbReference>
<proteinExistence type="predicted"/>
<dbReference type="AlphaFoldDB" id="A0A7H9E814"/>
<dbReference type="Proteomes" id="UP000510660">
    <property type="component" value="Chromosome"/>
</dbReference>
<accession>A0A7H9E814</accession>
<name>A0A7H9E814_9LACO</name>